<dbReference type="InterPro" id="IPR000515">
    <property type="entry name" value="MetI-like"/>
</dbReference>
<evidence type="ECO:0000256" key="3">
    <source>
        <dbReference type="ARBA" id="ARBA00022692"/>
    </source>
</evidence>
<accession>A0ABU5KPK8</accession>
<feature type="transmembrane region" description="Helical" evidence="6">
    <location>
        <begin position="113"/>
        <end position="135"/>
    </location>
</feature>
<dbReference type="InterPro" id="IPR035906">
    <property type="entry name" value="MetI-like_sf"/>
</dbReference>
<proteinExistence type="predicted"/>
<keyword evidence="3 6" id="KW-0812">Transmembrane</keyword>
<keyword evidence="5 6" id="KW-0472">Membrane</keyword>
<dbReference type="RefSeq" id="WP_322422151.1">
    <property type="nucleotide sequence ID" value="NZ_JAXQNN010000005.1"/>
</dbReference>
<evidence type="ECO:0000256" key="4">
    <source>
        <dbReference type="ARBA" id="ARBA00022989"/>
    </source>
</evidence>
<sequence>MNRHLTAGGIMLLFLLFLTFIGPLFPIIDNDRTIAGARYTDNGFEVAPFPPSAETPLGSDREGRDVLSLLVDGAQETLYIILSIVAIRFILAALLGIGGYYSKSIRGVLSLWSQLFSFMPSIFFVIFFAGLPFVMFSENRYLWLIFIIAAVEVGRTAELIKTSMDESAKKAYFEAGIVTGCSNWTLFKYYFWPELRLTALTNFINDLGKTLFLIAQLTLVGVFFQNEFWSVRGGTVTTENGSYIWPALLEDIHQDVFTAEWVILSTVGMITFTMLTFYLLSNGIRRYYQEKYHQSN</sequence>
<dbReference type="PANTHER" id="PTHR43839:SF3">
    <property type="entry name" value="OLIGOPEPTIDE ABC TRANSPORTER, PERMEASE PROTEIN"/>
    <property type="match status" value="1"/>
</dbReference>
<feature type="transmembrane region" description="Helical" evidence="6">
    <location>
        <begin position="7"/>
        <end position="28"/>
    </location>
</feature>
<comment type="subcellular location">
    <subcellularLocation>
        <location evidence="1">Membrane</location>
        <topology evidence="1">Multi-pass membrane protein</topology>
    </subcellularLocation>
</comment>
<protein>
    <submittedName>
        <fullName evidence="8">ABC transporter permease subunit</fullName>
    </submittedName>
</protein>
<comment type="caution">
    <text evidence="8">The sequence shown here is derived from an EMBL/GenBank/DDBJ whole genome shotgun (WGS) entry which is preliminary data.</text>
</comment>
<dbReference type="Gene3D" id="1.10.3720.10">
    <property type="entry name" value="MetI-like"/>
    <property type="match status" value="1"/>
</dbReference>
<keyword evidence="9" id="KW-1185">Reference proteome</keyword>
<feature type="transmembrane region" description="Helical" evidence="6">
    <location>
        <begin position="141"/>
        <end position="160"/>
    </location>
</feature>
<organism evidence="8 9">
    <name type="scientific">Jeotgalibacillus haloalkalitolerans</name>
    <dbReference type="NCBI Taxonomy" id="3104292"/>
    <lineage>
        <taxon>Bacteria</taxon>
        <taxon>Bacillati</taxon>
        <taxon>Bacillota</taxon>
        <taxon>Bacilli</taxon>
        <taxon>Bacillales</taxon>
        <taxon>Caryophanaceae</taxon>
        <taxon>Jeotgalibacillus</taxon>
    </lineage>
</organism>
<dbReference type="SUPFAM" id="SSF161098">
    <property type="entry name" value="MetI-like"/>
    <property type="match status" value="1"/>
</dbReference>
<reference evidence="8 9" key="1">
    <citation type="submission" date="2023-12" db="EMBL/GenBank/DDBJ databases">
        <title>Jeotgalibacillus haloalkaliphilus sp. nov., a novel salt-tolerant bacteria, isolated from the estuary of the Fenhe River into the Yellow River.</title>
        <authorList>
            <person name="Li Y."/>
        </authorList>
    </citation>
    <scope>NUCLEOTIDE SEQUENCE [LARGE SCALE GENOMIC DNA]</scope>
    <source>
        <strain evidence="8 9">HH7-29</strain>
    </source>
</reference>
<evidence type="ECO:0000256" key="1">
    <source>
        <dbReference type="ARBA" id="ARBA00004141"/>
    </source>
</evidence>
<evidence type="ECO:0000313" key="9">
    <source>
        <dbReference type="Proteomes" id="UP001292084"/>
    </source>
</evidence>
<feature type="transmembrane region" description="Helical" evidence="6">
    <location>
        <begin position="172"/>
        <end position="192"/>
    </location>
</feature>
<gene>
    <name evidence="8" type="ORF">UFB30_13200</name>
</gene>
<dbReference type="PANTHER" id="PTHR43839">
    <property type="entry name" value="OPPC IN A BINDING PROTEIN-DEPENDENT TRANSPORT SYSTEM"/>
    <property type="match status" value="1"/>
</dbReference>
<dbReference type="CDD" id="cd06261">
    <property type="entry name" value="TM_PBP2"/>
    <property type="match status" value="1"/>
</dbReference>
<evidence type="ECO:0000313" key="8">
    <source>
        <dbReference type="EMBL" id="MDZ5713183.1"/>
    </source>
</evidence>
<dbReference type="Pfam" id="PF00528">
    <property type="entry name" value="BPD_transp_1"/>
    <property type="match status" value="1"/>
</dbReference>
<evidence type="ECO:0000259" key="7">
    <source>
        <dbReference type="Pfam" id="PF00528"/>
    </source>
</evidence>
<evidence type="ECO:0000256" key="5">
    <source>
        <dbReference type="ARBA" id="ARBA00023136"/>
    </source>
</evidence>
<evidence type="ECO:0000256" key="2">
    <source>
        <dbReference type="ARBA" id="ARBA00022448"/>
    </source>
</evidence>
<feature type="domain" description="ABC transmembrane type-1" evidence="7">
    <location>
        <begin position="92"/>
        <end position="289"/>
    </location>
</feature>
<feature type="transmembrane region" description="Helical" evidence="6">
    <location>
        <begin position="78"/>
        <end position="101"/>
    </location>
</feature>
<feature type="transmembrane region" description="Helical" evidence="6">
    <location>
        <begin position="261"/>
        <end position="281"/>
    </location>
</feature>
<keyword evidence="2" id="KW-0813">Transport</keyword>
<dbReference type="Proteomes" id="UP001292084">
    <property type="component" value="Unassembled WGS sequence"/>
</dbReference>
<evidence type="ECO:0000256" key="6">
    <source>
        <dbReference type="SAM" id="Phobius"/>
    </source>
</evidence>
<keyword evidence="4 6" id="KW-1133">Transmembrane helix</keyword>
<name>A0ABU5KPK8_9BACL</name>
<dbReference type="EMBL" id="JAXQNN010000005">
    <property type="protein sequence ID" value="MDZ5713183.1"/>
    <property type="molecule type" value="Genomic_DNA"/>
</dbReference>